<organism evidence="13 14">
    <name type="scientific">Asticcacaulis endophyticus</name>
    <dbReference type="NCBI Taxonomy" id="1395890"/>
    <lineage>
        <taxon>Bacteria</taxon>
        <taxon>Pseudomonadati</taxon>
        <taxon>Pseudomonadota</taxon>
        <taxon>Alphaproteobacteria</taxon>
        <taxon>Caulobacterales</taxon>
        <taxon>Caulobacteraceae</taxon>
        <taxon>Asticcacaulis</taxon>
    </lineage>
</organism>
<keyword evidence="14" id="KW-1185">Reference proteome</keyword>
<dbReference type="PANTHER" id="PTHR47234">
    <property type="match status" value="1"/>
</dbReference>
<dbReference type="InterPro" id="IPR012910">
    <property type="entry name" value="Plug_dom"/>
</dbReference>
<accession>A0A918UUL9</accession>
<keyword evidence="4 8" id="KW-0812">Transmembrane</keyword>
<protein>
    <submittedName>
        <fullName evidence="13">TonB-dependent receptor</fullName>
    </submittedName>
</protein>
<feature type="domain" description="TonB-dependent receptor plug" evidence="12">
    <location>
        <begin position="17"/>
        <end position="129"/>
    </location>
</feature>
<evidence type="ECO:0000256" key="8">
    <source>
        <dbReference type="PROSITE-ProRule" id="PRU01360"/>
    </source>
</evidence>
<evidence type="ECO:0000256" key="5">
    <source>
        <dbReference type="ARBA" id="ARBA00023077"/>
    </source>
</evidence>
<evidence type="ECO:0000256" key="10">
    <source>
        <dbReference type="SAM" id="MobiDB-lite"/>
    </source>
</evidence>
<reference evidence="13" key="1">
    <citation type="journal article" date="2014" name="Int. J. Syst. Evol. Microbiol.">
        <title>Complete genome sequence of Corynebacterium casei LMG S-19264T (=DSM 44701T), isolated from a smear-ripened cheese.</title>
        <authorList>
            <consortium name="US DOE Joint Genome Institute (JGI-PGF)"/>
            <person name="Walter F."/>
            <person name="Albersmeier A."/>
            <person name="Kalinowski J."/>
            <person name="Ruckert C."/>
        </authorList>
    </citation>
    <scope>NUCLEOTIDE SEQUENCE</scope>
    <source>
        <strain evidence="13">KCTC 32296</strain>
    </source>
</reference>
<evidence type="ECO:0000259" key="12">
    <source>
        <dbReference type="Pfam" id="PF07715"/>
    </source>
</evidence>
<dbReference type="EMBL" id="BMZB01000002">
    <property type="protein sequence ID" value="GGZ35316.1"/>
    <property type="molecule type" value="Genomic_DNA"/>
</dbReference>
<keyword evidence="3 8" id="KW-1134">Transmembrane beta strand</keyword>
<evidence type="ECO:0000313" key="13">
    <source>
        <dbReference type="EMBL" id="GGZ35316.1"/>
    </source>
</evidence>
<dbReference type="PANTHER" id="PTHR47234:SF3">
    <property type="entry name" value="SECRETIN_TONB SHORT N-TERMINAL DOMAIN-CONTAINING PROTEIN"/>
    <property type="match status" value="1"/>
</dbReference>
<evidence type="ECO:0000256" key="4">
    <source>
        <dbReference type="ARBA" id="ARBA00022692"/>
    </source>
</evidence>
<dbReference type="Gene3D" id="2.40.170.20">
    <property type="entry name" value="TonB-dependent receptor, beta-barrel domain"/>
    <property type="match status" value="1"/>
</dbReference>
<proteinExistence type="inferred from homology"/>
<dbReference type="Pfam" id="PF07715">
    <property type="entry name" value="Plug"/>
    <property type="match status" value="1"/>
</dbReference>
<dbReference type="Pfam" id="PF00593">
    <property type="entry name" value="TonB_dep_Rec_b-barrel"/>
    <property type="match status" value="1"/>
</dbReference>
<evidence type="ECO:0000256" key="2">
    <source>
        <dbReference type="ARBA" id="ARBA00022448"/>
    </source>
</evidence>
<dbReference type="PROSITE" id="PS52016">
    <property type="entry name" value="TONB_DEPENDENT_REC_3"/>
    <property type="match status" value="1"/>
</dbReference>
<keyword evidence="5 9" id="KW-0798">TonB box</keyword>
<comment type="caution">
    <text evidence="13">The sequence shown here is derived from an EMBL/GenBank/DDBJ whole genome shotgun (WGS) entry which is preliminary data.</text>
</comment>
<evidence type="ECO:0000256" key="6">
    <source>
        <dbReference type="ARBA" id="ARBA00023136"/>
    </source>
</evidence>
<feature type="compositionally biased region" description="Polar residues" evidence="10">
    <location>
        <begin position="201"/>
        <end position="221"/>
    </location>
</feature>
<evidence type="ECO:0000256" key="1">
    <source>
        <dbReference type="ARBA" id="ARBA00004571"/>
    </source>
</evidence>
<feature type="region of interest" description="Disordered" evidence="10">
    <location>
        <begin position="414"/>
        <end position="434"/>
    </location>
</feature>
<evidence type="ECO:0000259" key="11">
    <source>
        <dbReference type="Pfam" id="PF00593"/>
    </source>
</evidence>
<sequence>MTEVVVTGSRFGRVVAQSATPIDLIRQEDLERAGSPELKGKLRTLVPSFSITNNYAAGVNDFMANPSLRGLSTGHVLLLLNGKRRVTSATGGGDVAYDINAIPSIALSRVEVLRDGAGAQYGSDAIAGVINLGLDDTTGFKGEARYGETSQGDGEAIDIGLSYGLPIVNDGVLRVSFMHSDHTKTDRATPDTRQQYFGSNGTRLPSANYGSGTGLTPSNGTLDPREATIDRNMWVSNDPEYVNNALFFSAKLPVSEGIEAYSFGGINKLTGNSYNFFRRAGQDETVRALYPDGFLPLQIIEMENHAAAAGIKGDDLFGFSWDLSVNYGKNQQDFGYENAANVSQGAASKTSFYRGQYAIDQTSFNFDVTREIEIGASPLKFAMGLEYREENYNTSPGEPDSYAFGGVPILDGPNAGRPAPAGAQPGGGIRPDDALDGSRDSKALYVELDKTFFDRWQVIAAGRHEDFSDFGSTTNYKLASRFEINDHLALRGSVGTGFRAPSLAQSYFSRTNVTFINGLPVRVRGISVYDPVAPQLGAQPLSPEESEDISAGVVFRFGGFTGAIDYYKVEVTDRIVSSSTFQGGTLSAFMAANGQPDVVGVTFLTNAVDTTTEGVDLTAQYRHDLGAWGSLSATFAANVNETEIDRISGTPPQITALGINTTLFDLTQQVTLTDARPKDKQTVGLNWKRNKFNVALTATRYGEVSEVSLTGKTLAQVNALLPAGKYDTTLVQTGSTYSIIQTYQSDIVTDLDVTYAVTDHVNLTVGASNIFDAYPEKRIASTVASVATGTNGADNAGTLPYSYIAPYGTAGRTVYAKLSVKY</sequence>
<evidence type="ECO:0000256" key="7">
    <source>
        <dbReference type="ARBA" id="ARBA00023237"/>
    </source>
</evidence>
<keyword evidence="2 8" id="KW-0813">Transport</keyword>
<dbReference type="InterPro" id="IPR039426">
    <property type="entry name" value="TonB-dep_rcpt-like"/>
</dbReference>
<comment type="similarity">
    <text evidence="8 9">Belongs to the TonB-dependent receptor family.</text>
</comment>
<evidence type="ECO:0000256" key="9">
    <source>
        <dbReference type="RuleBase" id="RU003357"/>
    </source>
</evidence>
<comment type="subcellular location">
    <subcellularLocation>
        <location evidence="1 8">Cell outer membrane</location>
        <topology evidence="1 8">Multi-pass membrane protein</topology>
    </subcellularLocation>
</comment>
<dbReference type="InterPro" id="IPR000531">
    <property type="entry name" value="Beta-barrel_TonB"/>
</dbReference>
<feature type="domain" description="TonB-dependent receptor-like beta-barrel" evidence="11">
    <location>
        <begin position="299"/>
        <end position="770"/>
    </location>
</feature>
<keyword evidence="6 8" id="KW-0472">Membrane</keyword>
<feature type="region of interest" description="Disordered" evidence="10">
    <location>
        <begin position="201"/>
        <end position="222"/>
    </location>
</feature>
<keyword evidence="13" id="KW-0675">Receptor</keyword>
<gene>
    <name evidence="13" type="primary">bfeA</name>
    <name evidence="13" type="ORF">GCM10011273_22280</name>
</gene>
<dbReference type="SUPFAM" id="SSF56935">
    <property type="entry name" value="Porins"/>
    <property type="match status" value="1"/>
</dbReference>
<evidence type="ECO:0000256" key="3">
    <source>
        <dbReference type="ARBA" id="ARBA00022452"/>
    </source>
</evidence>
<reference evidence="13" key="2">
    <citation type="submission" date="2020-09" db="EMBL/GenBank/DDBJ databases">
        <authorList>
            <person name="Sun Q."/>
            <person name="Kim S."/>
        </authorList>
    </citation>
    <scope>NUCLEOTIDE SEQUENCE</scope>
    <source>
        <strain evidence="13">KCTC 32296</strain>
    </source>
</reference>
<evidence type="ECO:0000313" key="14">
    <source>
        <dbReference type="Proteomes" id="UP000662572"/>
    </source>
</evidence>
<name>A0A918UUL9_9CAUL</name>
<dbReference type="Proteomes" id="UP000662572">
    <property type="component" value="Unassembled WGS sequence"/>
</dbReference>
<dbReference type="Gene3D" id="2.170.130.10">
    <property type="entry name" value="TonB-dependent receptor, plug domain"/>
    <property type="match status" value="1"/>
</dbReference>
<dbReference type="InterPro" id="IPR036942">
    <property type="entry name" value="Beta-barrel_TonB_sf"/>
</dbReference>
<feature type="compositionally biased region" description="Low complexity" evidence="10">
    <location>
        <begin position="414"/>
        <end position="423"/>
    </location>
</feature>
<dbReference type="InterPro" id="IPR037066">
    <property type="entry name" value="Plug_dom_sf"/>
</dbReference>
<dbReference type="AlphaFoldDB" id="A0A918UUL9"/>
<dbReference type="GO" id="GO:0009279">
    <property type="term" value="C:cell outer membrane"/>
    <property type="evidence" value="ECO:0007669"/>
    <property type="project" value="UniProtKB-SubCell"/>
</dbReference>
<keyword evidence="7 8" id="KW-0998">Cell outer membrane</keyword>